<dbReference type="EMBL" id="FOJY01000017">
    <property type="protein sequence ID" value="SFB28269.1"/>
    <property type="molecule type" value="Genomic_DNA"/>
</dbReference>
<dbReference type="OrthoDB" id="9810759at2"/>
<keyword evidence="9" id="KW-0406">Ion transport</keyword>
<dbReference type="Gene3D" id="1.20.120.350">
    <property type="entry name" value="Voltage-gated potassium channels. Chain C"/>
    <property type="match status" value="1"/>
</dbReference>
<feature type="transmembrane region" description="Helical" evidence="12">
    <location>
        <begin position="90"/>
        <end position="115"/>
    </location>
</feature>
<feature type="transmembrane region" description="Helical" evidence="12">
    <location>
        <begin position="183"/>
        <end position="205"/>
    </location>
</feature>
<evidence type="ECO:0000256" key="1">
    <source>
        <dbReference type="ARBA" id="ARBA00004141"/>
    </source>
</evidence>
<dbReference type="GO" id="GO:0008076">
    <property type="term" value="C:voltage-gated potassium channel complex"/>
    <property type="evidence" value="ECO:0007669"/>
    <property type="project" value="InterPro"/>
</dbReference>
<dbReference type="InterPro" id="IPR027359">
    <property type="entry name" value="Volt_channel_dom_sf"/>
</dbReference>
<feature type="transmembrane region" description="Helical" evidence="12">
    <location>
        <begin position="211"/>
        <end position="236"/>
    </location>
</feature>
<evidence type="ECO:0000256" key="3">
    <source>
        <dbReference type="ARBA" id="ARBA00022538"/>
    </source>
</evidence>
<dbReference type="InterPro" id="IPR005821">
    <property type="entry name" value="Ion_trans_dom"/>
</dbReference>
<evidence type="ECO:0000256" key="12">
    <source>
        <dbReference type="SAM" id="Phobius"/>
    </source>
</evidence>
<evidence type="ECO:0000256" key="7">
    <source>
        <dbReference type="ARBA" id="ARBA00022958"/>
    </source>
</evidence>
<accession>A0A1I0ZR55</accession>
<keyword evidence="7" id="KW-0630">Potassium</keyword>
<dbReference type="InterPro" id="IPR006037">
    <property type="entry name" value="RCK_C"/>
</dbReference>
<evidence type="ECO:0000256" key="5">
    <source>
        <dbReference type="ARBA" id="ARBA00022826"/>
    </source>
</evidence>
<dbReference type="Pfam" id="PF00520">
    <property type="entry name" value="Ion_trans"/>
    <property type="match status" value="1"/>
</dbReference>
<evidence type="ECO:0000256" key="11">
    <source>
        <dbReference type="ARBA" id="ARBA00023303"/>
    </source>
</evidence>
<dbReference type="AlphaFoldDB" id="A0A1I0ZR55"/>
<evidence type="ECO:0000313" key="14">
    <source>
        <dbReference type="EMBL" id="SFB28269.1"/>
    </source>
</evidence>
<dbReference type="Proteomes" id="UP000198838">
    <property type="component" value="Unassembled WGS sequence"/>
</dbReference>
<dbReference type="InterPro" id="IPR028325">
    <property type="entry name" value="VG_K_chnl"/>
</dbReference>
<name>A0A1I0ZR55_9FIRM</name>
<keyword evidence="4 12" id="KW-0812">Transmembrane</keyword>
<keyword evidence="2" id="KW-0813">Transport</keyword>
<sequence>MKKKIFDIIQISDKSNIVSRAFDLTLVIIIFTNIGVMFLETFSELYLYKALFKKIEFWTTMFFLMEYILRIWTADYLYPKTDKIKARLKFLISFDGIIDLLTIIPTLYLTGFVAFRMLRVVRIFHLFRLNAQYDSFNVITSVIIEKKNQIASSIFIIMILMLAGSLCMYSAEHEAQPEVFNNAFSGIWWAVSTVLTVGYGDIYPITALGKFMAIIIAFLGVGAVAIPTGIISAGFVEEYTKDQHILNYSNLDSKDILEIKVEKNDDFCNKKIMEIKDIIIYLIIRDELSILPTPSLTLKKNDIIIFKKFN</sequence>
<keyword evidence="10 12" id="KW-0472">Membrane</keyword>
<keyword evidence="8 12" id="KW-1133">Transmembrane helix</keyword>
<dbReference type="Gene3D" id="1.10.287.70">
    <property type="match status" value="1"/>
</dbReference>
<protein>
    <submittedName>
        <fullName evidence="14">Voltage-gated potassium channel</fullName>
    </submittedName>
</protein>
<keyword evidence="6" id="KW-0851">Voltage-gated channel</keyword>
<dbReference type="PRINTS" id="PR00169">
    <property type="entry name" value="KCHANNEL"/>
</dbReference>
<evidence type="ECO:0000256" key="8">
    <source>
        <dbReference type="ARBA" id="ARBA00022989"/>
    </source>
</evidence>
<dbReference type="PANTHER" id="PTHR11537:SF254">
    <property type="entry name" value="POTASSIUM VOLTAGE-GATED CHANNEL PROTEIN SHAB"/>
    <property type="match status" value="1"/>
</dbReference>
<dbReference type="Pfam" id="PF02080">
    <property type="entry name" value="TrkA_C"/>
    <property type="match status" value="1"/>
</dbReference>
<organism evidence="14 15">
    <name type="scientific">Acetitomaculum ruminis DSM 5522</name>
    <dbReference type="NCBI Taxonomy" id="1120918"/>
    <lineage>
        <taxon>Bacteria</taxon>
        <taxon>Bacillati</taxon>
        <taxon>Bacillota</taxon>
        <taxon>Clostridia</taxon>
        <taxon>Lachnospirales</taxon>
        <taxon>Lachnospiraceae</taxon>
        <taxon>Acetitomaculum</taxon>
    </lineage>
</organism>
<dbReference type="Gene3D" id="3.30.70.1450">
    <property type="entry name" value="Regulator of K+ conductance, C-terminal domain"/>
    <property type="match status" value="1"/>
</dbReference>
<evidence type="ECO:0000313" key="15">
    <source>
        <dbReference type="Proteomes" id="UP000198838"/>
    </source>
</evidence>
<proteinExistence type="predicted"/>
<keyword evidence="15" id="KW-1185">Reference proteome</keyword>
<feature type="transmembrane region" description="Helical" evidence="12">
    <location>
        <begin position="150"/>
        <end position="171"/>
    </location>
</feature>
<keyword evidence="5" id="KW-0631">Potassium channel</keyword>
<dbReference type="GO" id="GO:0001508">
    <property type="term" value="P:action potential"/>
    <property type="evidence" value="ECO:0007669"/>
    <property type="project" value="TreeGrafter"/>
</dbReference>
<dbReference type="STRING" id="1120918.SAMN05216249_11718"/>
<reference evidence="14 15" key="1">
    <citation type="submission" date="2016-10" db="EMBL/GenBank/DDBJ databases">
        <authorList>
            <person name="de Groot N.N."/>
        </authorList>
    </citation>
    <scope>NUCLEOTIDE SEQUENCE [LARGE SCALE GENOMIC DNA]</scope>
    <source>
        <strain evidence="14 15">DSM 5522</strain>
    </source>
</reference>
<gene>
    <name evidence="14" type="ORF">SAMN05216249_11718</name>
</gene>
<evidence type="ECO:0000256" key="2">
    <source>
        <dbReference type="ARBA" id="ARBA00022448"/>
    </source>
</evidence>
<dbReference type="PROSITE" id="PS51202">
    <property type="entry name" value="RCK_C"/>
    <property type="match status" value="1"/>
</dbReference>
<dbReference type="RefSeq" id="WP_092873587.1">
    <property type="nucleotide sequence ID" value="NZ_FOJY01000017.1"/>
</dbReference>
<dbReference type="GO" id="GO:0005249">
    <property type="term" value="F:voltage-gated potassium channel activity"/>
    <property type="evidence" value="ECO:0007669"/>
    <property type="project" value="InterPro"/>
</dbReference>
<dbReference type="SUPFAM" id="SSF116726">
    <property type="entry name" value="TrkA C-terminal domain-like"/>
    <property type="match status" value="1"/>
</dbReference>
<keyword evidence="3" id="KW-0633">Potassium transport</keyword>
<feature type="transmembrane region" description="Helical" evidence="12">
    <location>
        <begin position="21"/>
        <end position="39"/>
    </location>
</feature>
<evidence type="ECO:0000256" key="4">
    <source>
        <dbReference type="ARBA" id="ARBA00022692"/>
    </source>
</evidence>
<keyword evidence="11 14" id="KW-0407">Ion channel</keyword>
<evidence type="ECO:0000256" key="6">
    <source>
        <dbReference type="ARBA" id="ARBA00022882"/>
    </source>
</evidence>
<comment type="subcellular location">
    <subcellularLocation>
        <location evidence="1">Membrane</location>
        <topology evidence="1">Multi-pass membrane protein</topology>
    </subcellularLocation>
</comment>
<dbReference type="PANTHER" id="PTHR11537">
    <property type="entry name" value="VOLTAGE-GATED POTASSIUM CHANNEL"/>
    <property type="match status" value="1"/>
</dbReference>
<evidence type="ECO:0000256" key="9">
    <source>
        <dbReference type="ARBA" id="ARBA00023065"/>
    </source>
</evidence>
<feature type="domain" description="RCK C-terminal" evidence="13">
    <location>
        <begin position="243"/>
        <end position="310"/>
    </location>
</feature>
<evidence type="ECO:0000256" key="10">
    <source>
        <dbReference type="ARBA" id="ARBA00023136"/>
    </source>
</evidence>
<dbReference type="InterPro" id="IPR036721">
    <property type="entry name" value="RCK_C_sf"/>
</dbReference>
<dbReference type="SUPFAM" id="SSF81324">
    <property type="entry name" value="Voltage-gated potassium channels"/>
    <property type="match status" value="1"/>
</dbReference>
<evidence type="ECO:0000259" key="13">
    <source>
        <dbReference type="PROSITE" id="PS51202"/>
    </source>
</evidence>